<dbReference type="SUPFAM" id="SSF46785">
    <property type="entry name" value="Winged helix' DNA-binding domain"/>
    <property type="match status" value="1"/>
</dbReference>
<dbReference type="Proteomes" id="UP001144471">
    <property type="component" value="Unassembled WGS sequence"/>
</dbReference>
<dbReference type="InterPro" id="IPR014710">
    <property type="entry name" value="RmlC-like_jellyroll"/>
</dbReference>
<dbReference type="SUPFAM" id="SSF51206">
    <property type="entry name" value="cAMP-binding domain-like"/>
    <property type="match status" value="1"/>
</dbReference>
<dbReference type="Gene3D" id="2.60.120.10">
    <property type="entry name" value="Jelly Rolls"/>
    <property type="match status" value="1"/>
</dbReference>
<dbReference type="InterPro" id="IPR036390">
    <property type="entry name" value="WH_DNA-bd_sf"/>
</dbReference>
<evidence type="ECO:0000313" key="2">
    <source>
        <dbReference type="Proteomes" id="UP001144471"/>
    </source>
</evidence>
<sequence length="219" mass="25954">MNKIENYLMESGYGAFLSPEDLFEIPLERFQNKSSSEINENGDFYFIIQGALDVFYPDKDGKNHLLTRVYPQDYQLGGIPKYFKKKYHNLNDYVASFSKESILYGINKDKVETLLKTPEFLEFTFEKFFNYSSHVVQENYFKSIFTLEEYLAYILYNHSTDNKYTVRSYSLFANLLKCDRTNLYRALSSLQEQGVVRKEGKTIQVICEEKLRYIFEEKL</sequence>
<keyword evidence="2" id="KW-1185">Reference proteome</keyword>
<comment type="caution">
    <text evidence="1">The sequence shown here is derived from an EMBL/GenBank/DDBJ whole genome shotgun (WGS) entry which is preliminary data.</text>
</comment>
<organism evidence="1 2">
    <name type="scientific">Propionigenium maris DSM 9537</name>
    <dbReference type="NCBI Taxonomy" id="1123000"/>
    <lineage>
        <taxon>Bacteria</taxon>
        <taxon>Fusobacteriati</taxon>
        <taxon>Fusobacteriota</taxon>
        <taxon>Fusobacteriia</taxon>
        <taxon>Fusobacteriales</taxon>
        <taxon>Fusobacteriaceae</taxon>
        <taxon>Propionigenium</taxon>
    </lineage>
</organism>
<evidence type="ECO:0008006" key="3">
    <source>
        <dbReference type="Google" id="ProtNLM"/>
    </source>
</evidence>
<dbReference type="EMBL" id="BSDY01000007">
    <property type="protein sequence ID" value="GLI56199.1"/>
    <property type="molecule type" value="Genomic_DNA"/>
</dbReference>
<accession>A0A9W6GJA0</accession>
<dbReference type="RefSeq" id="WP_281835175.1">
    <property type="nucleotide sequence ID" value="NZ_BSDY01000007.1"/>
</dbReference>
<proteinExistence type="predicted"/>
<protein>
    <recommendedName>
        <fullName evidence="3">cAMP-binding domain of CRP or a regulatory subunit of cAMP-dependent protein kinases</fullName>
    </recommendedName>
</protein>
<reference evidence="1" key="1">
    <citation type="submission" date="2022-12" db="EMBL/GenBank/DDBJ databases">
        <title>Reference genome sequencing for broad-spectrum identification of bacterial and archaeal isolates by mass spectrometry.</title>
        <authorList>
            <person name="Sekiguchi Y."/>
            <person name="Tourlousse D.M."/>
        </authorList>
    </citation>
    <scope>NUCLEOTIDE SEQUENCE</scope>
    <source>
        <strain evidence="1">10succ1</strain>
    </source>
</reference>
<gene>
    <name evidence="1" type="ORF">PM10SUCC1_17130</name>
</gene>
<evidence type="ECO:0000313" key="1">
    <source>
        <dbReference type="EMBL" id="GLI56199.1"/>
    </source>
</evidence>
<name>A0A9W6GJA0_9FUSO</name>
<dbReference type="AlphaFoldDB" id="A0A9W6GJA0"/>
<dbReference type="InterPro" id="IPR018490">
    <property type="entry name" value="cNMP-bd_dom_sf"/>
</dbReference>